<name>A0ABD1U8C4_9LAMI</name>
<dbReference type="PANTHER" id="PTHR31580:SF49">
    <property type="entry name" value="FILAMENT-LIKE PLANT PROTEIN 3"/>
    <property type="match status" value="1"/>
</dbReference>
<dbReference type="Proteomes" id="UP001604277">
    <property type="component" value="Unassembled WGS sequence"/>
</dbReference>
<proteinExistence type="inferred from homology"/>
<feature type="compositionally biased region" description="Low complexity" evidence="4">
    <location>
        <begin position="19"/>
        <end position="28"/>
    </location>
</feature>
<protein>
    <submittedName>
        <fullName evidence="5">Filament-like plant protein 3</fullName>
    </submittedName>
</protein>
<evidence type="ECO:0000256" key="1">
    <source>
        <dbReference type="ARBA" id="ARBA00005921"/>
    </source>
</evidence>
<reference evidence="6" key="1">
    <citation type="submission" date="2024-07" db="EMBL/GenBank/DDBJ databases">
        <title>Two chromosome-level genome assemblies of Korean endemic species Abeliophyllum distichum and Forsythia ovata (Oleaceae).</title>
        <authorList>
            <person name="Jang H."/>
        </authorList>
    </citation>
    <scope>NUCLEOTIDE SEQUENCE [LARGE SCALE GENOMIC DNA]</scope>
</reference>
<dbReference type="PANTHER" id="PTHR31580">
    <property type="entry name" value="FILAMENT-LIKE PLANT PROTEIN 4"/>
    <property type="match status" value="1"/>
</dbReference>
<feature type="compositionally biased region" description="Basic and acidic residues" evidence="4">
    <location>
        <begin position="1"/>
        <end position="18"/>
    </location>
</feature>
<comment type="similarity">
    <text evidence="1">Belongs to the FPP family.</text>
</comment>
<organism evidence="5 6">
    <name type="scientific">Forsythia ovata</name>
    <dbReference type="NCBI Taxonomy" id="205694"/>
    <lineage>
        <taxon>Eukaryota</taxon>
        <taxon>Viridiplantae</taxon>
        <taxon>Streptophyta</taxon>
        <taxon>Embryophyta</taxon>
        <taxon>Tracheophyta</taxon>
        <taxon>Spermatophyta</taxon>
        <taxon>Magnoliopsida</taxon>
        <taxon>eudicotyledons</taxon>
        <taxon>Gunneridae</taxon>
        <taxon>Pentapetalae</taxon>
        <taxon>asterids</taxon>
        <taxon>lamiids</taxon>
        <taxon>Lamiales</taxon>
        <taxon>Oleaceae</taxon>
        <taxon>Forsythieae</taxon>
        <taxon>Forsythia</taxon>
    </lineage>
</organism>
<evidence type="ECO:0000313" key="6">
    <source>
        <dbReference type="Proteomes" id="UP001604277"/>
    </source>
</evidence>
<evidence type="ECO:0000256" key="4">
    <source>
        <dbReference type="SAM" id="MobiDB-lite"/>
    </source>
</evidence>
<feature type="coiled-coil region" evidence="3">
    <location>
        <begin position="97"/>
        <end position="153"/>
    </location>
</feature>
<dbReference type="EMBL" id="JBFOLJ010000007">
    <property type="protein sequence ID" value="KAL2521263.1"/>
    <property type="molecule type" value="Genomic_DNA"/>
</dbReference>
<dbReference type="InterPro" id="IPR008587">
    <property type="entry name" value="FPP_plant"/>
</dbReference>
<dbReference type="Pfam" id="PF05911">
    <property type="entry name" value="FPP"/>
    <property type="match status" value="2"/>
</dbReference>
<feature type="coiled-coil region" evidence="3">
    <location>
        <begin position="320"/>
        <end position="354"/>
    </location>
</feature>
<keyword evidence="6" id="KW-1185">Reference proteome</keyword>
<gene>
    <name evidence="5" type="ORF">Fot_25186</name>
</gene>
<evidence type="ECO:0000313" key="5">
    <source>
        <dbReference type="EMBL" id="KAL2521263.1"/>
    </source>
</evidence>
<keyword evidence="2 3" id="KW-0175">Coiled coil</keyword>
<comment type="caution">
    <text evidence="5">The sequence shown here is derived from an EMBL/GenBank/DDBJ whole genome shotgun (WGS) entry which is preliminary data.</text>
</comment>
<accession>A0ABD1U8C4</accession>
<evidence type="ECO:0000256" key="2">
    <source>
        <dbReference type="ARBA" id="ARBA00023054"/>
    </source>
</evidence>
<evidence type="ECO:0000256" key="3">
    <source>
        <dbReference type="SAM" id="Coils"/>
    </source>
</evidence>
<dbReference type="AlphaFoldDB" id="A0ABD1U8C4"/>
<feature type="region of interest" description="Disordered" evidence="4">
    <location>
        <begin position="1"/>
        <end position="65"/>
    </location>
</feature>
<feature type="compositionally biased region" description="Polar residues" evidence="4">
    <location>
        <begin position="36"/>
        <end position="50"/>
    </location>
</feature>
<sequence length="362" mass="40699">MDRRSWLWRRKSSEKSPGETESSGSISSHSERLSDDQTPSNHITLSTEITSKAAPSDEELNDTDGKGLKMKQLVLKKQIEALTQKNLVLEERVGHLDRALKECLRQLRREREEQEGKIYDAVAKKTCEWESTKSELENELSRLHSQLHHVNTDAITSMFADVRSKLEVAEKQNSVLKLELLSKAKELKLSIRERDLSTHAAETASKQHLESIKKVTKLEAECCRLKVVARKAAPPSDRLSVTASSVYVESFTDSQSDNDSCKLSGMESIECEACHPIGRSLTVPSVDIDLMDDFLEMEKLAALPVTESRSRLDTGAKSGKNHLNTDLVAMINRTAELEEQLEKMEAEKINIEVRFEQVPISA</sequence>